<name>A0ABW5VZP7_9MICO</name>
<evidence type="ECO:0000313" key="4">
    <source>
        <dbReference type="Proteomes" id="UP001597479"/>
    </source>
</evidence>
<reference evidence="4" key="1">
    <citation type="journal article" date="2019" name="Int. J. Syst. Evol. Microbiol.">
        <title>The Global Catalogue of Microorganisms (GCM) 10K type strain sequencing project: providing services to taxonomists for standard genome sequencing and annotation.</title>
        <authorList>
            <consortium name="The Broad Institute Genomics Platform"/>
            <consortium name="The Broad Institute Genome Sequencing Center for Infectious Disease"/>
            <person name="Wu L."/>
            <person name="Ma J."/>
        </authorList>
    </citation>
    <scope>NUCLEOTIDE SEQUENCE [LARGE SCALE GENOMIC DNA]</scope>
    <source>
        <strain evidence="4">CCM 7044</strain>
    </source>
</reference>
<evidence type="ECO:0000259" key="2">
    <source>
        <dbReference type="Pfam" id="PF17765"/>
    </source>
</evidence>
<evidence type="ECO:0000256" key="1">
    <source>
        <dbReference type="SAM" id="MobiDB-lite"/>
    </source>
</evidence>
<feature type="compositionally biased region" description="Basic and acidic residues" evidence="1">
    <location>
        <begin position="102"/>
        <end position="113"/>
    </location>
</feature>
<dbReference type="Gene3D" id="3.30.450.180">
    <property type="match status" value="1"/>
</dbReference>
<dbReference type="RefSeq" id="WP_377188968.1">
    <property type="nucleotide sequence ID" value="NZ_JBHUOG010000002.1"/>
</dbReference>
<dbReference type="PANTHER" id="PTHR35010:SF2">
    <property type="entry name" value="BLL4672 PROTEIN"/>
    <property type="match status" value="1"/>
</dbReference>
<feature type="domain" description="MmyB-like transcription regulator ligand binding" evidence="2">
    <location>
        <begin position="1"/>
        <end position="117"/>
    </location>
</feature>
<proteinExistence type="predicted"/>
<sequence length="126" mass="13867">MLLNRVGDVLAATSAYRRLFEPFGLFDDGHPNLLRFVLTEPRARSVFLDWGHVADRQVAALRMESLPGDPHVAELAEAMSVLAGAEFSGRFTAPLATPYRTGTERLRHPDAGDLRLNPRQGALGDQ</sequence>
<dbReference type="EMBL" id="JBHUOG010000002">
    <property type="protein sequence ID" value="MFD2796786.1"/>
    <property type="molecule type" value="Genomic_DNA"/>
</dbReference>
<organism evidence="3 4">
    <name type="scientific">Promicromonospora vindobonensis</name>
    <dbReference type="NCBI Taxonomy" id="195748"/>
    <lineage>
        <taxon>Bacteria</taxon>
        <taxon>Bacillati</taxon>
        <taxon>Actinomycetota</taxon>
        <taxon>Actinomycetes</taxon>
        <taxon>Micrococcales</taxon>
        <taxon>Promicromonosporaceae</taxon>
        <taxon>Promicromonospora</taxon>
    </lineage>
</organism>
<dbReference type="InterPro" id="IPR041413">
    <property type="entry name" value="MLTR_LBD"/>
</dbReference>
<feature type="region of interest" description="Disordered" evidence="1">
    <location>
        <begin position="98"/>
        <end position="126"/>
    </location>
</feature>
<evidence type="ECO:0000313" key="3">
    <source>
        <dbReference type="EMBL" id="MFD2796786.1"/>
    </source>
</evidence>
<dbReference type="Pfam" id="PF17765">
    <property type="entry name" value="MLTR_LBD"/>
    <property type="match status" value="1"/>
</dbReference>
<dbReference type="PANTHER" id="PTHR35010">
    <property type="entry name" value="BLL4672 PROTEIN-RELATED"/>
    <property type="match status" value="1"/>
</dbReference>
<comment type="caution">
    <text evidence="3">The sequence shown here is derived from an EMBL/GenBank/DDBJ whole genome shotgun (WGS) entry which is preliminary data.</text>
</comment>
<gene>
    <name evidence="3" type="ORF">ACFS27_24730</name>
</gene>
<keyword evidence="4" id="KW-1185">Reference proteome</keyword>
<protein>
    <recommendedName>
        <fullName evidence="2">MmyB-like transcription regulator ligand binding domain-containing protein</fullName>
    </recommendedName>
</protein>
<accession>A0ABW5VZP7</accession>
<dbReference type="Proteomes" id="UP001597479">
    <property type="component" value="Unassembled WGS sequence"/>
</dbReference>